<dbReference type="Pfam" id="PF03692">
    <property type="entry name" value="CxxCxxCC"/>
    <property type="match status" value="1"/>
</dbReference>
<evidence type="ECO:0008006" key="3">
    <source>
        <dbReference type="Google" id="ProtNLM"/>
    </source>
</evidence>
<dbReference type="AlphaFoldDB" id="A0A062XX54"/>
<reference evidence="1 2" key="1">
    <citation type="submission" date="2014-04" db="EMBL/GenBank/DDBJ databases">
        <title>The Genome Sequence of Thermoanaerobaculum aquaticum MP-01, The First Cultivated Group 23 Acidobacterium.</title>
        <authorList>
            <person name="Stamps B.W."/>
            <person name="Losey N.A."/>
            <person name="Lawson P.A."/>
            <person name="Stevenson B.S."/>
        </authorList>
    </citation>
    <scope>NUCLEOTIDE SEQUENCE [LARGE SCALE GENOMIC DNA]</scope>
    <source>
        <strain evidence="1 2">MP-01</strain>
    </source>
</reference>
<dbReference type="OrthoDB" id="9810361at2"/>
<organism evidence="1 2">
    <name type="scientific">Thermoanaerobaculum aquaticum</name>
    <dbReference type="NCBI Taxonomy" id="1312852"/>
    <lineage>
        <taxon>Bacteria</taxon>
        <taxon>Pseudomonadati</taxon>
        <taxon>Acidobacteriota</taxon>
        <taxon>Thermoanaerobaculia</taxon>
        <taxon>Thermoanaerobaculales</taxon>
        <taxon>Thermoanaerobaculaceae</taxon>
        <taxon>Thermoanaerobaculum</taxon>
    </lineage>
</organism>
<dbReference type="EMBL" id="JMFG01000015">
    <property type="protein sequence ID" value="KDA53984.1"/>
    <property type="molecule type" value="Genomic_DNA"/>
</dbReference>
<dbReference type="InterPro" id="IPR005358">
    <property type="entry name" value="Puta_zinc/iron-chelating_dom"/>
</dbReference>
<comment type="caution">
    <text evidence="1">The sequence shown here is derived from an EMBL/GenBank/DDBJ whole genome shotgun (WGS) entry which is preliminary data.</text>
</comment>
<gene>
    <name evidence="1" type="ORF">EG19_01945</name>
</gene>
<dbReference type="Proteomes" id="UP000027284">
    <property type="component" value="Unassembled WGS sequence"/>
</dbReference>
<name>A0A062XX54_9BACT</name>
<accession>A0A062XX54</accession>
<proteinExistence type="predicted"/>
<dbReference type="STRING" id="1312852.EG19_01945"/>
<sequence>MAERKTAAPSARFAALDRQLLESYRRAWESGAAAAGPYLACRIGCTECCIGVFEISGLDAWRLRQGLSALALREPQLAAQVKKRAYEQWRLLQADFPGDRTTGALAADEQAREAFFQKFADLPCPALDLSSGRCLLYEARPLSCRSFGLPCRWGAEVLPPCRLNFQGADPTIVAAATIECDPQDLEGDILQALGNPPDTVVAAALAVGSRAPGERE</sequence>
<protein>
    <recommendedName>
        <fullName evidence="3">YkgJ family cysteine cluster protein</fullName>
    </recommendedName>
</protein>
<dbReference type="RefSeq" id="WP_053334982.1">
    <property type="nucleotide sequence ID" value="NZ_JMFG01000015.1"/>
</dbReference>
<keyword evidence="2" id="KW-1185">Reference proteome</keyword>
<evidence type="ECO:0000313" key="2">
    <source>
        <dbReference type="Proteomes" id="UP000027284"/>
    </source>
</evidence>
<evidence type="ECO:0000313" key="1">
    <source>
        <dbReference type="EMBL" id="KDA53984.1"/>
    </source>
</evidence>